<dbReference type="PANTHER" id="PTHR37962:SF2">
    <property type="entry name" value="MALE STERILE (3) 76CA"/>
    <property type="match status" value="1"/>
</dbReference>
<name>A0AAJ7E271_9HYME</name>
<gene>
    <name evidence="2" type="primary">LOC105367952</name>
</gene>
<reference evidence="2" key="1">
    <citation type="submission" date="2025-08" db="UniProtKB">
        <authorList>
            <consortium name="RefSeq"/>
        </authorList>
    </citation>
    <scope>IDENTIFICATION</scope>
</reference>
<dbReference type="Proteomes" id="UP000695007">
    <property type="component" value="Unplaced"/>
</dbReference>
<organism evidence="1 2">
    <name type="scientific">Ceratosolen solmsi marchali</name>
    <dbReference type="NCBI Taxonomy" id="326594"/>
    <lineage>
        <taxon>Eukaryota</taxon>
        <taxon>Metazoa</taxon>
        <taxon>Ecdysozoa</taxon>
        <taxon>Arthropoda</taxon>
        <taxon>Hexapoda</taxon>
        <taxon>Insecta</taxon>
        <taxon>Pterygota</taxon>
        <taxon>Neoptera</taxon>
        <taxon>Endopterygota</taxon>
        <taxon>Hymenoptera</taxon>
        <taxon>Apocrita</taxon>
        <taxon>Proctotrupomorpha</taxon>
        <taxon>Chalcidoidea</taxon>
        <taxon>Agaonidae</taxon>
        <taxon>Agaoninae</taxon>
        <taxon>Ceratosolen</taxon>
    </lineage>
</organism>
<keyword evidence="1" id="KW-1185">Reference proteome</keyword>
<dbReference type="KEGG" id="csol:105367952"/>
<dbReference type="PANTHER" id="PTHR37962">
    <property type="entry name" value="MALE STERILE (3) 76CA"/>
    <property type="match status" value="1"/>
</dbReference>
<sequence length="256" mass="30162">MSLPPLFGNNFPNYYKEYYCNVEVYWYQAEFTQSLYPPGQEISEACTLICLLVAQRISQLNLRFINVNSNLEFNIIMAEAIIEGNKIHSHIVKNNLVPHPYLNTEEALKFGGKNLNKLREWKFQIFREHLDTSLHNNIKIFLYEWYKNPVSDNLYMLLITCGRTILFIFQQQTEKVILFDSHAHNSARNSNRGLVVAQSSITKLNELCNWYIRNVIHNCYSLDADQYELACLYYEEPHKSSNCWECRCSTPLMNYK</sequence>
<protein>
    <submittedName>
        <fullName evidence="2">Uncharacterized protein LOC105367952</fullName>
    </submittedName>
</protein>
<accession>A0AAJ7E271</accession>
<dbReference type="GeneID" id="105367952"/>
<evidence type="ECO:0000313" key="1">
    <source>
        <dbReference type="Proteomes" id="UP000695007"/>
    </source>
</evidence>
<dbReference type="RefSeq" id="XP_011505121.1">
    <property type="nucleotide sequence ID" value="XM_011506819.1"/>
</dbReference>
<proteinExistence type="predicted"/>
<dbReference type="AlphaFoldDB" id="A0AAJ7E271"/>
<evidence type="ECO:0000313" key="2">
    <source>
        <dbReference type="RefSeq" id="XP_011505121.1"/>
    </source>
</evidence>